<accession>X1PQI8</accession>
<protein>
    <submittedName>
        <fullName evidence="1">Uncharacterized protein</fullName>
    </submittedName>
</protein>
<dbReference type="EMBL" id="BARV01023837">
    <property type="protein sequence ID" value="GAI41355.1"/>
    <property type="molecule type" value="Genomic_DNA"/>
</dbReference>
<feature type="non-terminal residue" evidence="1">
    <location>
        <position position="131"/>
    </location>
</feature>
<name>X1PQI8_9ZZZZ</name>
<gene>
    <name evidence="1" type="ORF">S06H3_39033</name>
</gene>
<organism evidence="1">
    <name type="scientific">marine sediment metagenome</name>
    <dbReference type="NCBI Taxonomy" id="412755"/>
    <lineage>
        <taxon>unclassified sequences</taxon>
        <taxon>metagenomes</taxon>
        <taxon>ecological metagenomes</taxon>
    </lineage>
</organism>
<sequence length="131" mass="14442">MTKPPEVKGVTPKVIHQQIESENLWETDLQAQPKYVPWMFISNIITRVLARLTIQGPHGPVTVRGTQDGSIAVVQRGGAFDDYQKIEHDFVAAITSTTDGATTTDHLIDSTKDFIVLLVKIGDTVKNITDT</sequence>
<evidence type="ECO:0000313" key="1">
    <source>
        <dbReference type="EMBL" id="GAI41355.1"/>
    </source>
</evidence>
<proteinExistence type="predicted"/>
<reference evidence="1" key="1">
    <citation type="journal article" date="2014" name="Front. Microbiol.">
        <title>High frequency of phylogenetically diverse reductive dehalogenase-homologous genes in deep subseafloor sedimentary metagenomes.</title>
        <authorList>
            <person name="Kawai M."/>
            <person name="Futagami T."/>
            <person name="Toyoda A."/>
            <person name="Takaki Y."/>
            <person name="Nishi S."/>
            <person name="Hori S."/>
            <person name="Arai W."/>
            <person name="Tsubouchi T."/>
            <person name="Morono Y."/>
            <person name="Uchiyama I."/>
            <person name="Ito T."/>
            <person name="Fujiyama A."/>
            <person name="Inagaki F."/>
            <person name="Takami H."/>
        </authorList>
    </citation>
    <scope>NUCLEOTIDE SEQUENCE</scope>
    <source>
        <strain evidence="1">Expedition CK06-06</strain>
    </source>
</reference>
<comment type="caution">
    <text evidence="1">The sequence shown here is derived from an EMBL/GenBank/DDBJ whole genome shotgun (WGS) entry which is preliminary data.</text>
</comment>
<dbReference type="AlphaFoldDB" id="X1PQI8"/>